<name>Q45PV7_9CAUD</name>
<dbReference type="GeneID" id="3562371"/>
<accession>Q45PV7</accession>
<reference evidence="1 2" key="1">
    <citation type="submission" date="2005-07" db="EMBL/GenBank/DDBJ databases">
        <title>Bacteriophage JK06 is a highly specific type for pathogenic E. coli O157:H7.</title>
        <authorList>
            <person name="Kagan J."/>
            <person name="Kuhn J."/>
        </authorList>
    </citation>
    <scope>NUCLEOTIDE SEQUENCE [LARGE SCALE GENOMIC DNA]</scope>
</reference>
<evidence type="ECO:0000313" key="2">
    <source>
        <dbReference type="Proteomes" id="UP000000969"/>
    </source>
</evidence>
<gene>
    <name evidence="1" type="ORF">JK_59</name>
</gene>
<dbReference type="RefSeq" id="YP_277499.1">
    <property type="nucleotide sequence ID" value="NC_007291.1"/>
</dbReference>
<organism evidence="1 2">
    <name type="scientific">Escherichia phage Jk06</name>
    <dbReference type="NCBI Taxonomy" id="2886922"/>
    <lineage>
        <taxon>Viruses</taxon>
        <taxon>Duplodnaviria</taxon>
        <taxon>Heunggongvirae</taxon>
        <taxon>Uroviricota</taxon>
        <taxon>Caudoviricetes</taxon>
        <taxon>Drexlerviridae</taxon>
        <taxon>Rogunavirinae</taxon>
        <taxon>Rogunavirus</taxon>
        <taxon>Rogunavirus Jk06</taxon>
    </lineage>
</organism>
<protein>
    <submittedName>
        <fullName evidence="1">JK_59P</fullName>
    </submittedName>
</protein>
<proteinExistence type="predicted"/>
<evidence type="ECO:0000313" key="1">
    <source>
        <dbReference type="EMBL" id="AAZ29309.1"/>
    </source>
</evidence>
<dbReference type="Proteomes" id="UP000000969">
    <property type="component" value="Segment"/>
</dbReference>
<sequence length="91" mass="10099">MTCSERGCTARLLMDSMFLLTVVLRSEIEPLLSNGVDVMIVRLHRDGFDFSGDSRSYLYNTGAIEVDLKLDSGDIDGSLNKLMEVVNSTFC</sequence>
<keyword evidence="2" id="KW-1185">Reference proteome</keyword>
<dbReference type="EMBL" id="DQ121662">
    <property type="protein sequence ID" value="AAZ29309.1"/>
    <property type="molecule type" value="Genomic_DNA"/>
</dbReference>
<dbReference type="KEGG" id="vg:3562371"/>